<protein>
    <submittedName>
        <fullName evidence="3">Uncharacterized protein</fullName>
    </submittedName>
</protein>
<keyword evidence="4" id="KW-1185">Reference proteome</keyword>
<dbReference type="InterPro" id="IPR044946">
    <property type="entry name" value="Restrct_endonuc_typeI_TRD_sf"/>
</dbReference>
<keyword evidence="2" id="KW-0238">DNA-binding</keyword>
<dbReference type="Proteomes" id="UP001596317">
    <property type="component" value="Unassembled WGS sequence"/>
</dbReference>
<gene>
    <name evidence="3" type="ORF">ACFP90_16950</name>
</gene>
<dbReference type="EMBL" id="JBHSWB010000001">
    <property type="protein sequence ID" value="MFC6661830.1"/>
    <property type="molecule type" value="Genomic_DNA"/>
</dbReference>
<dbReference type="Gene3D" id="3.90.220.20">
    <property type="entry name" value="DNA methylase specificity domains"/>
    <property type="match status" value="1"/>
</dbReference>
<evidence type="ECO:0000313" key="4">
    <source>
        <dbReference type="Proteomes" id="UP001596317"/>
    </source>
</evidence>
<keyword evidence="1" id="KW-0680">Restriction system</keyword>
<comment type="caution">
    <text evidence="3">The sequence shown here is derived from an EMBL/GenBank/DDBJ whole genome shotgun (WGS) entry which is preliminary data.</text>
</comment>
<organism evidence="3 4">
    <name type="scientific">Deinococcus multiflagellatus</name>
    <dbReference type="NCBI Taxonomy" id="1656887"/>
    <lineage>
        <taxon>Bacteria</taxon>
        <taxon>Thermotogati</taxon>
        <taxon>Deinococcota</taxon>
        <taxon>Deinococci</taxon>
        <taxon>Deinococcales</taxon>
        <taxon>Deinococcaceae</taxon>
        <taxon>Deinococcus</taxon>
    </lineage>
</organism>
<reference evidence="4" key="1">
    <citation type="journal article" date="2019" name="Int. J. Syst. Evol. Microbiol.">
        <title>The Global Catalogue of Microorganisms (GCM) 10K type strain sequencing project: providing services to taxonomists for standard genome sequencing and annotation.</title>
        <authorList>
            <consortium name="The Broad Institute Genomics Platform"/>
            <consortium name="The Broad Institute Genome Sequencing Center for Infectious Disease"/>
            <person name="Wu L."/>
            <person name="Ma J."/>
        </authorList>
    </citation>
    <scope>NUCLEOTIDE SEQUENCE [LARGE SCALE GENOMIC DNA]</scope>
    <source>
        <strain evidence="4">CCUG 63830</strain>
    </source>
</reference>
<sequence>MTSTVRPIRRLSAVVSPAQDGNVCSSGFVVLEPLGVPSELLLTYLRLPHVCQILDLRTSASLYPALSERDLMSMPIPTFTPGTVEAVVRSVRESHERRAQSSQLLDAAKRAVEIAIEESEAAALAYLSRRAFDHGE</sequence>
<evidence type="ECO:0000256" key="1">
    <source>
        <dbReference type="ARBA" id="ARBA00022747"/>
    </source>
</evidence>
<accession>A0ABW1ZLL5</accession>
<name>A0ABW1ZLL5_9DEIO</name>
<evidence type="ECO:0000256" key="2">
    <source>
        <dbReference type="ARBA" id="ARBA00023125"/>
    </source>
</evidence>
<proteinExistence type="predicted"/>
<evidence type="ECO:0000313" key="3">
    <source>
        <dbReference type="EMBL" id="MFC6661830.1"/>
    </source>
</evidence>